<evidence type="ECO:0000313" key="7">
    <source>
        <dbReference type="Proteomes" id="UP000886523"/>
    </source>
</evidence>
<organism evidence="6 7">
    <name type="scientific">Hydnum rufescens UP504</name>
    <dbReference type="NCBI Taxonomy" id="1448309"/>
    <lineage>
        <taxon>Eukaryota</taxon>
        <taxon>Fungi</taxon>
        <taxon>Dikarya</taxon>
        <taxon>Basidiomycota</taxon>
        <taxon>Agaricomycotina</taxon>
        <taxon>Agaricomycetes</taxon>
        <taxon>Cantharellales</taxon>
        <taxon>Hydnaceae</taxon>
        <taxon>Hydnum</taxon>
    </lineage>
</organism>
<evidence type="ECO:0008006" key="8">
    <source>
        <dbReference type="Google" id="ProtNLM"/>
    </source>
</evidence>
<feature type="compositionally biased region" description="Polar residues" evidence="3">
    <location>
        <begin position="273"/>
        <end position="282"/>
    </location>
</feature>
<dbReference type="GO" id="GO:0015630">
    <property type="term" value="C:microtubule cytoskeleton"/>
    <property type="evidence" value="ECO:0007669"/>
    <property type="project" value="TreeGrafter"/>
</dbReference>
<dbReference type="SMART" id="SM00314">
    <property type="entry name" value="RA"/>
    <property type="match status" value="1"/>
</dbReference>
<dbReference type="InterPro" id="IPR001452">
    <property type="entry name" value="SH3_domain"/>
</dbReference>
<dbReference type="EMBL" id="MU128910">
    <property type="protein sequence ID" value="KAF9520693.1"/>
    <property type="molecule type" value="Genomic_DNA"/>
</dbReference>
<evidence type="ECO:0000256" key="2">
    <source>
        <dbReference type="PROSITE-ProRule" id="PRU00192"/>
    </source>
</evidence>
<feature type="region of interest" description="Disordered" evidence="3">
    <location>
        <begin position="1100"/>
        <end position="1203"/>
    </location>
</feature>
<evidence type="ECO:0000259" key="4">
    <source>
        <dbReference type="PROSITE" id="PS50002"/>
    </source>
</evidence>
<name>A0A9P6BAD4_9AGAM</name>
<accession>A0A9P6BAD4</accession>
<evidence type="ECO:0000259" key="5">
    <source>
        <dbReference type="PROSITE" id="PS50200"/>
    </source>
</evidence>
<feature type="domain" description="Ras-associating" evidence="5">
    <location>
        <begin position="570"/>
        <end position="663"/>
    </location>
</feature>
<dbReference type="GO" id="GO:0008104">
    <property type="term" value="P:intracellular protein localization"/>
    <property type="evidence" value="ECO:0007669"/>
    <property type="project" value="TreeGrafter"/>
</dbReference>
<dbReference type="PROSITE" id="PS50200">
    <property type="entry name" value="RA"/>
    <property type="match status" value="1"/>
</dbReference>
<keyword evidence="1 2" id="KW-0728">SH3 domain</keyword>
<feature type="compositionally biased region" description="Polar residues" evidence="3">
    <location>
        <begin position="233"/>
        <end position="254"/>
    </location>
</feature>
<dbReference type="PROSITE" id="PS50002">
    <property type="entry name" value="SH3"/>
    <property type="match status" value="1"/>
</dbReference>
<reference evidence="6" key="1">
    <citation type="journal article" date="2020" name="Nat. Commun.">
        <title>Large-scale genome sequencing of mycorrhizal fungi provides insights into the early evolution of symbiotic traits.</title>
        <authorList>
            <person name="Miyauchi S."/>
            <person name="Kiss E."/>
            <person name="Kuo A."/>
            <person name="Drula E."/>
            <person name="Kohler A."/>
            <person name="Sanchez-Garcia M."/>
            <person name="Morin E."/>
            <person name="Andreopoulos B."/>
            <person name="Barry K.W."/>
            <person name="Bonito G."/>
            <person name="Buee M."/>
            <person name="Carver A."/>
            <person name="Chen C."/>
            <person name="Cichocki N."/>
            <person name="Clum A."/>
            <person name="Culley D."/>
            <person name="Crous P.W."/>
            <person name="Fauchery L."/>
            <person name="Girlanda M."/>
            <person name="Hayes R.D."/>
            <person name="Keri Z."/>
            <person name="LaButti K."/>
            <person name="Lipzen A."/>
            <person name="Lombard V."/>
            <person name="Magnuson J."/>
            <person name="Maillard F."/>
            <person name="Murat C."/>
            <person name="Nolan M."/>
            <person name="Ohm R.A."/>
            <person name="Pangilinan J."/>
            <person name="Pereira M.F."/>
            <person name="Perotto S."/>
            <person name="Peter M."/>
            <person name="Pfister S."/>
            <person name="Riley R."/>
            <person name="Sitrit Y."/>
            <person name="Stielow J.B."/>
            <person name="Szollosi G."/>
            <person name="Zifcakova L."/>
            <person name="Stursova M."/>
            <person name="Spatafora J.W."/>
            <person name="Tedersoo L."/>
            <person name="Vaario L.M."/>
            <person name="Yamada A."/>
            <person name="Yan M."/>
            <person name="Wang P."/>
            <person name="Xu J."/>
            <person name="Bruns T."/>
            <person name="Baldrian P."/>
            <person name="Vilgalys R."/>
            <person name="Dunand C."/>
            <person name="Henrissat B."/>
            <person name="Grigoriev I.V."/>
            <person name="Hibbett D."/>
            <person name="Nagy L.G."/>
            <person name="Martin F.M."/>
        </authorList>
    </citation>
    <scope>NUCLEOTIDE SEQUENCE</scope>
    <source>
        <strain evidence="6">UP504</strain>
    </source>
</reference>
<dbReference type="Proteomes" id="UP000886523">
    <property type="component" value="Unassembled WGS sequence"/>
</dbReference>
<dbReference type="InterPro" id="IPR053039">
    <property type="entry name" value="Polarity_Bud-Selection_Reg"/>
</dbReference>
<dbReference type="GO" id="GO:0007165">
    <property type="term" value="P:signal transduction"/>
    <property type="evidence" value="ECO:0007669"/>
    <property type="project" value="InterPro"/>
</dbReference>
<dbReference type="Gene3D" id="3.10.20.90">
    <property type="entry name" value="Phosphatidylinositol 3-kinase Catalytic Subunit, Chain A, domain 1"/>
    <property type="match status" value="1"/>
</dbReference>
<dbReference type="Pfam" id="PF00788">
    <property type="entry name" value="RA"/>
    <property type="match status" value="1"/>
</dbReference>
<feature type="compositionally biased region" description="Polar residues" evidence="3">
    <location>
        <begin position="524"/>
        <end position="539"/>
    </location>
</feature>
<dbReference type="GO" id="GO:0030950">
    <property type="term" value="P:establishment or maintenance of actin cytoskeleton polarity"/>
    <property type="evidence" value="ECO:0007669"/>
    <property type="project" value="TreeGrafter"/>
</dbReference>
<feature type="compositionally biased region" description="Polar residues" evidence="3">
    <location>
        <begin position="1119"/>
        <end position="1137"/>
    </location>
</feature>
<feature type="compositionally biased region" description="Low complexity" evidence="3">
    <location>
        <begin position="215"/>
        <end position="232"/>
    </location>
</feature>
<feature type="compositionally biased region" description="Acidic residues" evidence="3">
    <location>
        <begin position="9"/>
        <end position="19"/>
    </location>
</feature>
<feature type="compositionally biased region" description="Basic and acidic residues" evidence="3">
    <location>
        <begin position="349"/>
        <end position="391"/>
    </location>
</feature>
<feature type="compositionally biased region" description="Low complexity" evidence="3">
    <location>
        <begin position="329"/>
        <end position="347"/>
    </location>
</feature>
<feature type="compositionally biased region" description="Low complexity" evidence="3">
    <location>
        <begin position="508"/>
        <end position="518"/>
    </location>
</feature>
<feature type="compositionally biased region" description="Acidic residues" evidence="3">
    <location>
        <begin position="176"/>
        <end position="204"/>
    </location>
</feature>
<dbReference type="PANTHER" id="PTHR47775">
    <property type="entry name" value="BUD SITE SELECTION PROTEIN 14"/>
    <property type="match status" value="1"/>
</dbReference>
<keyword evidence="7" id="KW-1185">Reference proteome</keyword>
<feature type="compositionally biased region" description="Basic and acidic residues" evidence="3">
    <location>
        <begin position="707"/>
        <end position="722"/>
    </location>
</feature>
<dbReference type="InterPro" id="IPR029071">
    <property type="entry name" value="Ubiquitin-like_domsf"/>
</dbReference>
<feature type="region of interest" description="Disordered" evidence="3">
    <location>
        <begin position="1"/>
        <end position="26"/>
    </location>
</feature>
<evidence type="ECO:0000256" key="3">
    <source>
        <dbReference type="SAM" id="MobiDB-lite"/>
    </source>
</evidence>
<comment type="caution">
    <text evidence="6">The sequence shown here is derived from an EMBL/GenBank/DDBJ whole genome shotgun (WGS) entry which is preliminary data.</text>
</comment>
<evidence type="ECO:0000313" key="6">
    <source>
        <dbReference type="EMBL" id="KAF9520693.1"/>
    </source>
</evidence>
<dbReference type="GO" id="GO:0051286">
    <property type="term" value="C:cell tip"/>
    <property type="evidence" value="ECO:0007669"/>
    <property type="project" value="TreeGrafter"/>
</dbReference>
<dbReference type="Gene3D" id="2.30.30.40">
    <property type="entry name" value="SH3 Domains"/>
    <property type="match status" value="1"/>
</dbReference>
<feature type="domain" description="SH3" evidence="4">
    <location>
        <begin position="27"/>
        <end position="91"/>
    </location>
</feature>
<gene>
    <name evidence="6" type="ORF">BS47DRAFT_1378564</name>
</gene>
<dbReference type="OrthoDB" id="15425at2759"/>
<feature type="compositionally biased region" description="Polar residues" evidence="3">
    <location>
        <begin position="1147"/>
        <end position="1196"/>
    </location>
</feature>
<dbReference type="InterPro" id="IPR000159">
    <property type="entry name" value="RA_dom"/>
</dbReference>
<protein>
    <recommendedName>
        <fullName evidence="8">SH3 domain-containing protein</fullName>
    </recommendedName>
</protein>
<dbReference type="InterPro" id="IPR036028">
    <property type="entry name" value="SH3-like_dom_sf"/>
</dbReference>
<feature type="region of interest" description="Disordered" evidence="3">
    <location>
        <begin position="706"/>
        <end position="742"/>
    </location>
</feature>
<feature type="compositionally biased region" description="Basic and acidic residues" evidence="3">
    <location>
        <begin position="486"/>
        <end position="497"/>
    </location>
</feature>
<evidence type="ECO:0000256" key="1">
    <source>
        <dbReference type="ARBA" id="ARBA00022443"/>
    </source>
</evidence>
<dbReference type="SMART" id="SM00326">
    <property type="entry name" value="SH3"/>
    <property type="match status" value="1"/>
</dbReference>
<dbReference type="SUPFAM" id="SSF50044">
    <property type="entry name" value="SH3-domain"/>
    <property type="match status" value="1"/>
</dbReference>
<feature type="region of interest" description="Disordered" evidence="3">
    <location>
        <begin position="176"/>
        <end position="557"/>
    </location>
</feature>
<feature type="region of interest" description="Disordered" evidence="3">
    <location>
        <begin position="1221"/>
        <end position="1255"/>
    </location>
</feature>
<dbReference type="SUPFAM" id="SSF54236">
    <property type="entry name" value="Ubiquitin-like"/>
    <property type="match status" value="1"/>
</dbReference>
<proteinExistence type="predicted"/>
<dbReference type="PANTHER" id="PTHR47775:SF1">
    <property type="entry name" value="BUD SITE SELECTION PROTEIN 14"/>
    <property type="match status" value="1"/>
</dbReference>
<dbReference type="Pfam" id="PF00018">
    <property type="entry name" value="SH3_1"/>
    <property type="match status" value="1"/>
</dbReference>
<feature type="compositionally biased region" description="Polar residues" evidence="3">
    <location>
        <begin position="1221"/>
        <end position="1240"/>
    </location>
</feature>
<sequence length="1329" mass="143223">MDQDRSVIEEDDEEEEEDGSSTLSIPNESIDFDLVYSFHKFSATVEGQATVYKGDSLHLMDDSNSYWWLVRVLKTGQIGYIPAENIETPFERLARLNKHRNVDLASATPAEQQDDIKQARDRIRNALVTRTQGTGQPIPAANPKNVVFTGSSVYYYPPFVWGDPSQALEDDGEEFWDEDDYGSYESGEEGMEPDDGMSWEEEGADQGQLRGPNVGGPAPSGSLGVSSGLLSSQTIQAPVQRNPPTQSVTAQQANLGLGPSPNLRSQTSRERLATQNSFASSTGSGGKDIIDPAQVTETRKLTATPSIAREDGSSNSSSSGGQLTGVQRSFSSSSIVSGSSSAESAGSKRNREEPSDSDMGDGKRSKGKVPDKKLRKDRGIGGEGRDSHESLDVTQVTATPEKKKKGSMFGNLFGKKKDKKDKDGKRPISTGDGDSLARSSAESVLINAVDNMSGGASRNESAEGFARGSQSPQSVVPHAESPVSEHTIRMQQKDQEQQLRYQEYLKKSSSSPPDASSSLGPQPAASQQLDNSQSYSSTGTNGGLAPGPRNTRPGSLILNTSTVDGAVVPDLSVLRVFAGDNLQSEATFKTVLINASTTSSDLVRQAMQRFRLPHGEDPSDYYLTVKQIGGDEATLRSEEHPLGAFEQLVQRAMSIPTVKRSSVGSISSLASNLSMHPAIAKLGMNDFTDDSTVKFYLHRALKVSNASREEEPSVRESLKDESVAEGAPSDAQQPRPLNRGLLTVSTSGEGFGAVSPERFSSPSSRFAVQIVIYPEDLPDGMVFDPHTEAIVPRSTLQHRSGSSTGISPGVSQTHRRKIFVFPKNTTVAEVIEASLERFGIVEGVVEGGDDVEDKLAKRRSSARVRYGLAASYPDGQQRDLQPSSKVLDAFVQPPLFKFVDRRSVEWRRRSGDSTQLLGSIEDVQPEDPSFLLRRAVGLRGTSGSRSKLANSLDEIALQHLHRESTLSDISQVSSVSSLGTKGRLIPRPHQEGVSTRANAQHGFDIIVHERGTLRSARMGESSVRYSFVQPDGETYDISDIIEDEWNGVRGSSIDSDDRPQGDSIATQGDLLEGALAKPTSLLKQDIDRVLTKLQDNSLLTVNPAPSKEEELSPSVYSEPGTSRTGSQDGSAAGTPSHSEFRDAGGAQAQSHLRSVTPTTARLSPRDPSNPSSIASRATVTSGSRSTSPLPISQRPLSVSHHQRPSIASVLSDLSTYTTGSVVDGVSNSNASENAPRQDQGSHSSTSPSSGRPAWEDSGLSRMIALIELGAVQTQPSPRPNILDQMFLGTPLSLDELHPRAREFFEPSIRRLDDVEKRLDRLLLSRAGTH</sequence>